<proteinExistence type="predicted"/>
<dbReference type="InterPro" id="IPR057699">
    <property type="entry name" value="DUF7939"/>
</dbReference>
<dbReference type="EMBL" id="FOYD01000002">
    <property type="protein sequence ID" value="SFQ68515.1"/>
    <property type="molecule type" value="Genomic_DNA"/>
</dbReference>
<gene>
    <name evidence="4" type="ORF">SAMN05216578_102123</name>
</gene>
<dbReference type="Pfam" id="PF13584">
    <property type="entry name" value="BatD"/>
    <property type="match status" value="1"/>
</dbReference>
<keyword evidence="2" id="KW-0732">Signal</keyword>
<feature type="transmembrane region" description="Helical" evidence="1">
    <location>
        <begin position="410"/>
        <end position="430"/>
    </location>
</feature>
<feature type="signal peptide" evidence="2">
    <location>
        <begin position="1"/>
        <end position="19"/>
    </location>
</feature>
<dbReference type="InterPro" id="IPR025738">
    <property type="entry name" value="BatD"/>
</dbReference>
<keyword evidence="1" id="KW-0812">Transmembrane</keyword>
<reference evidence="4 5" key="1">
    <citation type="submission" date="2016-10" db="EMBL/GenBank/DDBJ databases">
        <authorList>
            <person name="de Groot N.N."/>
        </authorList>
    </citation>
    <scope>NUCLEOTIDE SEQUENCE [LARGE SCALE GENOMIC DNA]</scope>
    <source>
        <strain evidence="4 5">JCM 18415</strain>
    </source>
</reference>
<name>A0A1I6AIN7_9GAMM</name>
<keyword evidence="1" id="KW-0472">Membrane</keyword>
<feature type="chain" id="PRO_5017256494" evidence="2">
    <location>
        <begin position="20"/>
        <end position="553"/>
    </location>
</feature>
<evidence type="ECO:0000256" key="2">
    <source>
        <dbReference type="SAM" id="SignalP"/>
    </source>
</evidence>
<feature type="domain" description="DUF7939" evidence="3">
    <location>
        <begin position="456"/>
        <end position="532"/>
    </location>
</feature>
<dbReference type="PANTHER" id="PTHR40940">
    <property type="entry name" value="PROTEIN BATD-RELATED"/>
    <property type="match status" value="1"/>
</dbReference>
<protein>
    <submittedName>
        <fullName evidence="4">Oxygen tolerance</fullName>
    </submittedName>
</protein>
<dbReference type="AlphaFoldDB" id="A0A1I6AIN7"/>
<dbReference type="Proteomes" id="UP000242815">
    <property type="component" value="Unassembled WGS sequence"/>
</dbReference>
<sequence>MIRLLVICLLTLLSPLAHAALEASVDRTRLIEGESLELTLESPAVGRLSELDLSPLAEHFEVQRSRQLSLVSKVDGRTTPVTRWVITLRPLRTGFLVVPPVHLGQSSSQPISLHVLSATQAAADQGAQLAPVFIDSEVDIENPYVQAQVLLTLRIYHSVSLFDDSSLSGLEIPNARVESLGRPRNFERVINGVRHGVIEVRYAIYPQHSGEMEIPSQLFSATALQPGTGRSSARSGRVVQVRSPSITLQVRPIPTDYPADAPWIPARSLTLTQTWQPDPGIDLFSGEPLTRTLILAADGLTAAQLPALQSLNPDTDNDNQLRQYADQPQLHTDYSDQGARGIRHDSAALVALEEGSYTLPALRVHWWNTLEDRLETATLDSVVLNVSRDTDFGSASPPVNYAAEEPALLWPWQLACALLGLALAVSLYFLHRARRALAEYQLTETEEQFDDQEQGNPLADLQAACRTNRPAEARKALELWARQQHSEGLIGLSHNHLELEEALDDLNACLFGRARHQWRGKPLWRAVRMVIQSQRREAEEESTPKLESLYPEV</sequence>
<dbReference type="RefSeq" id="WP_177197779.1">
    <property type="nucleotide sequence ID" value="NZ_FOYD01000002.1"/>
</dbReference>
<evidence type="ECO:0000259" key="3">
    <source>
        <dbReference type="Pfam" id="PF25607"/>
    </source>
</evidence>
<dbReference type="PANTHER" id="PTHR40940:SF1">
    <property type="entry name" value="PROTEIN BATD"/>
    <property type="match status" value="1"/>
</dbReference>
<organism evidence="4 5">
    <name type="scientific">Halopseudomonas formosensis</name>
    <dbReference type="NCBI Taxonomy" id="1002526"/>
    <lineage>
        <taxon>Bacteria</taxon>
        <taxon>Pseudomonadati</taxon>
        <taxon>Pseudomonadota</taxon>
        <taxon>Gammaproteobacteria</taxon>
        <taxon>Pseudomonadales</taxon>
        <taxon>Pseudomonadaceae</taxon>
        <taxon>Halopseudomonas</taxon>
    </lineage>
</organism>
<evidence type="ECO:0000256" key="1">
    <source>
        <dbReference type="SAM" id="Phobius"/>
    </source>
</evidence>
<dbReference type="STRING" id="1002526.SAMN05216578_102123"/>
<evidence type="ECO:0000313" key="4">
    <source>
        <dbReference type="EMBL" id="SFQ68515.1"/>
    </source>
</evidence>
<keyword evidence="1" id="KW-1133">Transmembrane helix</keyword>
<dbReference type="Pfam" id="PF25607">
    <property type="entry name" value="DUF7939"/>
    <property type="match status" value="1"/>
</dbReference>
<evidence type="ECO:0000313" key="5">
    <source>
        <dbReference type="Proteomes" id="UP000242815"/>
    </source>
</evidence>
<accession>A0A1I6AIN7</accession>